<evidence type="ECO:0000313" key="1">
    <source>
        <dbReference type="EMBL" id="THU78132.1"/>
    </source>
</evidence>
<dbReference type="AlphaFoldDB" id="A0A4S8KQX4"/>
<keyword evidence="2" id="KW-1185">Reference proteome</keyword>
<accession>A0A4S8KQX4</accession>
<name>A0A4S8KQX4_DENBC</name>
<organism evidence="1 2">
    <name type="scientific">Dendrothele bispora (strain CBS 962.96)</name>
    <dbReference type="NCBI Taxonomy" id="1314807"/>
    <lineage>
        <taxon>Eukaryota</taxon>
        <taxon>Fungi</taxon>
        <taxon>Dikarya</taxon>
        <taxon>Basidiomycota</taxon>
        <taxon>Agaricomycotina</taxon>
        <taxon>Agaricomycetes</taxon>
        <taxon>Agaricomycetidae</taxon>
        <taxon>Agaricales</taxon>
        <taxon>Agaricales incertae sedis</taxon>
        <taxon>Dendrothele</taxon>
    </lineage>
</organism>
<sequence>MTNYSYTTRSSIDEPVLIQLCHPSNVLNDYYLLATFPDCHAAITHNNDWCNLFDNNMHDSEMPDHEELVLRAKAQYEILNENGCAFFQKPSIALPVAETEIRDDVIHTVVAECSENQEARQLGSHNALPSLITREVAIDPPLSDNHDSLLSDIEDGEGRFNVFNLNTISTIIVLGFHVRGAATVMAESKRPTPSIASCPSDPDLVPVVTLIPIKLIFGLLRTRFPEMTLSQLALVTESMARTRIPCITPPRASMTHTRIALLLSENTVGVEKVEFQPMKPTSGWSSSRGGHLIQGKVTTQPTKIGEMGINLTLPENSVRKEQTQMLKVIIIAHDAVPEGNPNLQEEISSIKIAKKAVLIVSQPFGQALHTGGETASIWWKT</sequence>
<dbReference type="Proteomes" id="UP000297245">
    <property type="component" value="Unassembled WGS sequence"/>
</dbReference>
<reference evidence="1 2" key="1">
    <citation type="journal article" date="2019" name="Nat. Ecol. Evol.">
        <title>Megaphylogeny resolves global patterns of mushroom evolution.</title>
        <authorList>
            <person name="Varga T."/>
            <person name="Krizsan K."/>
            <person name="Foldi C."/>
            <person name="Dima B."/>
            <person name="Sanchez-Garcia M."/>
            <person name="Sanchez-Ramirez S."/>
            <person name="Szollosi G.J."/>
            <person name="Szarkandi J.G."/>
            <person name="Papp V."/>
            <person name="Albert L."/>
            <person name="Andreopoulos W."/>
            <person name="Angelini C."/>
            <person name="Antonin V."/>
            <person name="Barry K.W."/>
            <person name="Bougher N.L."/>
            <person name="Buchanan P."/>
            <person name="Buyck B."/>
            <person name="Bense V."/>
            <person name="Catcheside P."/>
            <person name="Chovatia M."/>
            <person name="Cooper J."/>
            <person name="Damon W."/>
            <person name="Desjardin D."/>
            <person name="Finy P."/>
            <person name="Geml J."/>
            <person name="Haridas S."/>
            <person name="Hughes K."/>
            <person name="Justo A."/>
            <person name="Karasinski D."/>
            <person name="Kautmanova I."/>
            <person name="Kiss B."/>
            <person name="Kocsube S."/>
            <person name="Kotiranta H."/>
            <person name="LaButti K.M."/>
            <person name="Lechner B.E."/>
            <person name="Liimatainen K."/>
            <person name="Lipzen A."/>
            <person name="Lukacs Z."/>
            <person name="Mihaltcheva S."/>
            <person name="Morgado L.N."/>
            <person name="Niskanen T."/>
            <person name="Noordeloos M.E."/>
            <person name="Ohm R.A."/>
            <person name="Ortiz-Santana B."/>
            <person name="Ovrebo C."/>
            <person name="Racz N."/>
            <person name="Riley R."/>
            <person name="Savchenko A."/>
            <person name="Shiryaev A."/>
            <person name="Soop K."/>
            <person name="Spirin V."/>
            <person name="Szebenyi C."/>
            <person name="Tomsovsky M."/>
            <person name="Tulloss R.E."/>
            <person name="Uehling J."/>
            <person name="Grigoriev I.V."/>
            <person name="Vagvolgyi C."/>
            <person name="Papp T."/>
            <person name="Martin F.M."/>
            <person name="Miettinen O."/>
            <person name="Hibbett D.S."/>
            <person name="Nagy L.G."/>
        </authorList>
    </citation>
    <scope>NUCLEOTIDE SEQUENCE [LARGE SCALE GENOMIC DNA]</scope>
    <source>
        <strain evidence="1 2">CBS 962.96</strain>
    </source>
</reference>
<protein>
    <submittedName>
        <fullName evidence="1">Uncharacterized protein</fullName>
    </submittedName>
</protein>
<gene>
    <name evidence="1" type="ORF">K435DRAFT_811821</name>
</gene>
<dbReference type="EMBL" id="ML180255">
    <property type="protein sequence ID" value="THU78132.1"/>
    <property type="molecule type" value="Genomic_DNA"/>
</dbReference>
<evidence type="ECO:0000313" key="2">
    <source>
        <dbReference type="Proteomes" id="UP000297245"/>
    </source>
</evidence>
<proteinExistence type="predicted"/>